<evidence type="ECO:0000259" key="1">
    <source>
        <dbReference type="Pfam" id="PF00534"/>
    </source>
</evidence>
<protein>
    <submittedName>
        <fullName evidence="2">Glycosyltransferase family 4 protein</fullName>
    </submittedName>
</protein>
<gene>
    <name evidence="2" type="ORF">H4O18_07660</name>
</gene>
<dbReference type="Proteomes" id="UP000618952">
    <property type="component" value="Unassembled WGS sequence"/>
</dbReference>
<dbReference type="RefSeq" id="WP_187583074.1">
    <property type="nucleotide sequence ID" value="NZ_JACLHY010000005.1"/>
</dbReference>
<dbReference type="CDD" id="cd03794">
    <property type="entry name" value="GT4_WbuB-like"/>
    <property type="match status" value="1"/>
</dbReference>
<sequence>MRVVFLGLAVPNMNEYHNMFTELVVEFRNNGHDIMVVAPTYDEKVFGMQVEDGIPTLRVPTLELFGVGKIQKGLATLLLPYQYKRALKKSKIDLNFDLVMMPTPPITLVNVASWLKRKYGSKMYLILRDIFPQNALDLGMMNPKGLAYTYFRKKEKEMYFASDYIGCMSPGNIDYVIRHNPEQNANKLHLLPNWAWLQPNLGQQEIIKIKDQYGLLDKFIVVFGGNIGKPQKMENIVALAKSCTTNKDIFFLIIGGGNEKEYLDRMILREDLSNVRVKDFLSREEFFKVLQIADVGLISLSENFTIPNIPSKSLVYFNARVPILASVDLNTDFGTHLEAIGAGLWAEAGKTKKLKEKLMYLYNNPEKRKKMGENGYQYFKNNLLASMAYENIISRVTNT</sequence>
<evidence type="ECO:0000313" key="2">
    <source>
        <dbReference type="EMBL" id="MBC8767863.1"/>
    </source>
</evidence>
<reference evidence="2 3" key="1">
    <citation type="submission" date="2020-08" db="EMBL/GenBank/DDBJ databases">
        <title>Arenibacter gaetbuli sp. nov., isolated from a sand dune.</title>
        <authorList>
            <person name="Park S."/>
            <person name="Yoon J.-H."/>
        </authorList>
    </citation>
    <scope>NUCLEOTIDE SEQUENCE [LARGE SCALE GENOMIC DNA]</scope>
    <source>
        <strain evidence="2 3">BSSL-BM3</strain>
    </source>
</reference>
<proteinExistence type="predicted"/>
<dbReference type="PANTHER" id="PTHR12526:SF609">
    <property type="entry name" value="LIPOPOLYSACCHARIDE BIOSYNTHESIS PROTEIN"/>
    <property type="match status" value="1"/>
</dbReference>
<dbReference type="InterPro" id="IPR001296">
    <property type="entry name" value="Glyco_trans_1"/>
</dbReference>
<organism evidence="2 3">
    <name type="scientific">Arenibacter arenosicollis</name>
    <dbReference type="NCBI Taxonomy" id="2762274"/>
    <lineage>
        <taxon>Bacteria</taxon>
        <taxon>Pseudomonadati</taxon>
        <taxon>Bacteroidota</taxon>
        <taxon>Flavobacteriia</taxon>
        <taxon>Flavobacteriales</taxon>
        <taxon>Flavobacteriaceae</taxon>
        <taxon>Arenibacter</taxon>
    </lineage>
</organism>
<name>A0ABR7QL20_9FLAO</name>
<evidence type="ECO:0000313" key="3">
    <source>
        <dbReference type="Proteomes" id="UP000618952"/>
    </source>
</evidence>
<accession>A0ABR7QL20</accession>
<dbReference type="PANTHER" id="PTHR12526">
    <property type="entry name" value="GLYCOSYLTRANSFERASE"/>
    <property type="match status" value="1"/>
</dbReference>
<dbReference type="EMBL" id="JACLHY010000005">
    <property type="protein sequence ID" value="MBC8767863.1"/>
    <property type="molecule type" value="Genomic_DNA"/>
</dbReference>
<dbReference type="Gene3D" id="3.40.50.2000">
    <property type="entry name" value="Glycogen Phosphorylase B"/>
    <property type="match status" value="2"/>
</dbReference>
<keyword evidence="3" id="KW-1185">Reference proteome</keyword>
<dbReference type="Pfam" id="PF00534">
    <property type="entry name" value="Glycos_transf_1"/>
    <property type="match status" value="1"/>
</dbReference>
<feature type="domain" description="Glycosyl transferase family 1" evidence="1">
    <location>
        <begin position="209"/>
        <end position="377"/>
    </location>
</feature>
<dbReference type="SUPFAM" id="SSF53756">
    <property type="entry name" value="UDP-Glycosyltransferase/glycogen phosphorylase"/>
    <property type="match status" value="1"/>
</dbReference>
<comment type="caution">
    <text evidence="2">The sequence shown here is derived from an EMBL/GenBank/DDBJ whole genome shotgun (WGS) entry which is preliminary data.</text>
</comment>